<keyword evidence="1" id="KW-0547">Nucleotide-binding</keyword>
<dbReference type="Pfam" id="PF02682">
    <property type="entry name" value="CT_C_D"/>
    <property type="match status" value="1"/>
</dbReference>
<evidence type="ECO:0000313" key="6">
    <source>
        <dbReference type="Proteomes" id="UP000050378"/>
    </source>
</evidence>
<dbReference type="GO" id="GO:0005524">
    <property type="term" value="F:ATP binding"/>
    <property type="evidence" value="ECO:0007669"/>
    <property type="project" value="UniProtKB-KW"/>
</dbReference>
<dbReference type="EMBL" id="LJTC01000010">
    <property type="protein sequence ID" value="KPM82580.1"/>
    <property type="molecule type" value="Genomic_DNA"/>
</dbReference>
<evidence type="ECO:0000313" key="5">
    <source>
        <dbReference type="EMBL" id="KPM82580.1"/>
    </source>
</evidence>
<keyword evidence="2 5" id="KW-0378">Hydrolase</keyword>
<dbReference type="STRING" id="570156.AOG27_14805"/>
<dbReference type="Proteomes" id="UP000050378">
    <property type="component" value="Unassembled WGS sequence"/>
</dbReference>
<dbReference type="SUPFAM" id="SSF50891">
    <property type="entry name" value="Cyclophilin-like"/>
    <property type="match status" value="1"/>
</dbReference>
<dbReference type="AlphaFoldDB" id="A0A0P7DY90"/>
<proteinExistence type="predicted"/>
<evidence type="ECO:0000256" key="2">
    <source>
        <dbReference type="ARBA" id="ARBA00022801"/>
    </source>
</evidence>
<dbReference type="InterPro" id="IPR029000">
    <property type="entry name" value="Cyclophilin-like_dom_sf"/>
</dbReference>
<comment type="caution">
    <text evidence="5">The sequence shown here is derived from an EMBL/GenBank/DDBJ whole genome shotgun (WGS) entry which is preliminary data.</text>
</comment>
<protein>
    <submittedName>
        <fullName evidence="5">Allophanate hydrolase</fullName>
    </submittedName>
</protein>
<accession>A0A0P7DY90</accession>
<gene>
    <name evidence="5" type="ORF">AOG27_14805</name>
</gene>
<dbReference type="SMART" id="SM00796">
    <property type="entry name" value="AHS1"/>
    <property type="match status" value="1"/>
</dbReference>
<organism evidence="5 6">
    <name type="scientific">Pseudoalteromonas lipolytica</name>
    <dbReference type="NCBI Taxonomy" id="570156"/>
    <lineage>
        <taxon>Bacteria</taxon>
        <taxon>Pseudomonadati</taxon>
        <taxon>Pseudomonadota</taxon>
        <taxon>Gammaproteobacteria</taxon>
        <taxon>Alteromonadales</taxon>
        <taxon>Pseudoalteromonadaceae</taxon>
        <taxon>Pseudoalteromonas</taxon>
    </lineage>
</organism>
<dbReference type="InterPro" id="IPR003833">
    <property type="entry name" value="CT_C_D"/>
</dbReference>
<sequence>MTTTKSTPKIMALTTHSIFFDAYETASDILTTQKKIWALAQYCQSSDDFVDVVPANNNLTLYLKEPAQLAGWLPRLLEQWHELKATDFNSRHHKLATRYGGEYGPDIAHVAKHHNLSVDDVAQMHSSAKYHVLFLGFKPGFAYLDGLNPQLFTPRHAEPRLSVPKGSVAIGGNQTGIYPESSPGGWQIIGHTDFRLFDINAASPCAIEPGDTLEFVIQEVLK</sequence>
<evidence type="ECO:0000256" key="1">
    <source>
        <dbReference type="ARBA" id="ARBA00022741"/>
    </source>
</evidence>
<dbReference type="PANTHER" id="PTHR34698:SF2">
    <property type="entry name" value="5-OXOPROLINASE SUBUNIT B"/>
    <property type="match status" value="1"/>
</dbReference>
<feature type="domain" description="Carboxyltransferase" evidence="4">
    <location>
        <begin position="8"/>
        <end position="207"/>
    </location>
</feature>
<dbReference type="InterPro" id="IPR010016">
    <property type="entry name" value="PxpB"/>
</dbReference>
<keyword evidence="3" id="KW-0067">ATP-binding</keyword>
<evidence type="ECO:0000259" key="4">
    <source>
        <dbReference type="SMART" id="SM00796"/>
    </source>
</evidence>
<dbReference type="NCBIfam" id="TIGR00370">
    <property type="entry name" value="5-oxoprolinase subunit PxpB"/>
    <property type="match status" value="1"/>
</dbReference>
<dbReference type="PANTHER" id="PTHR34698">
    <property type="entry name" value="5-OXOPROLINASE SUBUNIT B"/>
    <property type="match status" value="1"/>
</dbReference>
<name>A0A0P7DY90_9GAMM</name>
<dbReference type="PATRIC" id="fig|570156.3.peg.4049"/>
<dbReference type="GO" id="GO:0016787">
    <property type="term" value="F:hydrolase activity"/>
    <property type="evidence" value="ECO:0007669"/>
    <property type="project" value="UniProtKB-KW"/>
</dbReference>
<dbReference type="Gene3D" id="2.40.100.10">
    <property type="entry name" value="Cyclophilin-like"/>
    <property type="match status" value="1"/>
</dbReference>
<dbReference type="RefSeq" id="WP_054553782.1">
    <property type="nucleotide sequence ID" value="NZ_LJTC01000010.1"/>
</dbReference>
<evidence type="ECO:0000256" key="3">
    <source>
        <dbReference type="ARBA" id="ARBA00022840"/>
    </source>
</evidence>
<dbReference type="OrthoDB" id="9778567at2"/>
<reference evidence="5 6" key="1">
    <citation type="submission" date="2015-09" db="EMBL/GenBank/DDBJ databases">
        <title>Draft Genome Sequence of Pseudoalteromonas lipolytica UCD-48B.</title>
        <authorList>
            <person name="Krusor M."/>
            <person name="Coil D.A."/>
            <person name="Lang J.M."/>
            <person name="Eisen J.A."/>
            <person name="Alexiev A."/>
        </authorList>
    </citation>
    <scope>NUCLEOTIDE SEQUENCE [LARGE SCALE GENOMIC DNA]</scope>
    <source>
        <strain evidence="5 6">UCD-48B</strain>
    </source>
</reference>